<feature type="transmembrane region" description="Helical" evidence="2">
    <location>
        <begin position="12"/>
        <end position="30"/>
    </location>
</feature>
<feature type="transmembrane region" description="Helical" evidence="2">
    <location>
        <begin position="42"/>
        <end position="59"/>
    </location>
</feature>
<feature type="transmembrane region" description="Helical" evidence="2">
    <location>
        <begin position="65"/>
        <end position="81"/>
    </location>
</feature>
<evidence type="ECO:0000313" key="6">
    <source>
        <dbReference type="Proteomes" id="UP000345266"/>
    </source>
</evidence>
<name>A0A564VHN6_BIFLI</name>
<keyword evidence="1" id="KW-0175">Coiled coil</keyword>
<sequence>MRIRKSPLVSFVLNHPTYIGYLLSIVSVALTMAETMILPPNTIWTLVFCIIHMIAVMMLPSRPLLGSNLALASFIICCFIPDDGGPTLLWGTWLSLAYIGLSIKSPIGFMYPLIVSVARMWSFNEAGTPFRESFTLLFIMFFAYYIGRALGWRNMKHQAETNRLERNQLRQRLDTLRKENEAAIHIHDSVAANLTYAAMLLDDKMIQNEYEFTEREISELHGKIMDTLKDVRTAINLMQGEEIPHQTGDSTTAAAKIQSIINSGDESLMRLGFSGKTELSVRSLNHADSRCLIEISSLLPELYTNIAVHASPNSEYFIRITYKDGAMIIDQVNEISDSTLLPDKPASNNGLRLHTERIQSEGGAVKTSSEDGTWQFHASIPVRTNQ</sequence>
<keyword evidence="2" id="KW-0812">Transmembrane</keyword>
<feature type="coiled-coil region" evidence="1">
    <location>
        <begin position="159"/>
        <end position="186"/>
    </location>
</feature>
<dbReference type="EMBL" id="CABHNT010000021">
    <property type="protein sequence ID" value="VUX31920.1"/>
    <property type="molecule type" value="Genomic_DNA"/>
</dbReference>
<feature type="transmembrane region" description="Helical" evidence="2">
    <location>
        <begin position="93"/>
        <end position="114"/>
    </location>
</feature>
<accession>A0A564VHN6</accession>
<feature type="transmembrane region" description="Helical" evidence="2">
    <location>
        <begin position="134"/>
        <end position="151"/>
    </location>
</feature>
<dbReference type="AlphaFoldDB" id="A0A564VHN6"/>
<keyword evidence="5" id="KW-1185">Reference proteome</keyword>
<evidence type="ECO:0000313" key="5">
    <source>
        <dbReference type="Proteomes" id="UP000043107"/>
    </source>
</evidence>
<protein>
    <recommendedName>
        <fullName evidence="7">Histidine kinase</fullName>
    </recommendedName>
</protein>
<dbReference type="Proteomes" id="UP000043107">
    <property type="component" value="Unassembled WGS sequence"/>
</dbReference>
<organism evidence="4 6">
    <name type="scientific">Bifidobacterium longum subsp. infantis</name>
    <dbReference type="NCBI Taxonomy" id="1682"/>
    <lineage>
        <taxon>Bacteria</taxon>
        <taxon>Bacillati</taxon>
        <taxon>Actinomycetota</taxon>
        <taxon>Actinomycetes</taxon>
        <taxon>Bifidobacteriales</taxon>
        <taxon>Bifidobacteriaceae</taxon>
        <taxon>Bifidobacterium</taxon>
    </lineage>
</organism>
<gene>
    <name evidence="3" type="ORF">BLIC_c00568</name>
    <name evidence="4" type="ORF">BLJG463_00974</name>
</gene>
<dbReference type="Proteomes" id="UP000345266">
    <property type="component" value="Unassembled WGS sequence"/>
</dbReference>
<evidence type="ECO:0000313" key="3">
    <source>
        <dbReference type="EMBL" id="CEE99132.1"/>
    </source>
</evidence>
<evidence type="ECO:0000256" key="1">
    <source>
        <dbReference type="SAM" id="Coils"/>
    </source>
</evidence>
<evidence type="ECO:0000313" key="4">
    <source>
        <dbReference type="EMBL" id="VUX31920.1"/>
    </source>
</evidence>
<dbReference type="EMBL" id="CCWP01000015">
    <property type="protein sequence ID" value="CEE99132.1"/>
    <property type="molecule type" value="Genomic_DNA"/>
</dbReference>
<reference evidence="4 6" key="2">
    <citation type="submission" date="2019-07" db="EMBL/GenBank/DDBJ databases">
        <authorList>
            <person name="Hibberd C M."/>
            <person name="Gehrig L. J."/>
            <person name="Chang H.-W."/>
            <person name="Venkatesh S."/>
        </authorList>
    </citation>
    <scope>NUCLEOTIDE SEQUENCE [LARGE SCALE GENOMIC DNA]</scope>
    <source>
        <strain evidence="4">Bifidobacterium_longum_subsp_infantis_JG_Bg463</strain>
    </source>
</reference>
<keyword evidence="2" id="KW-1133">Transmembrane helix</keyword>
<evidence type="ECO:0008006" key="7">
    <source>
        <dbReference type="Google" id="ProtNLM"/>
    </source>
</evidence>
<keyword evidence="2" id="KW-0472">Membrane</keyword>
<dbReference type="InterPro" id="IPR036890">
    <property type="entry name" value="HATPase_C_sf"/>
</dbReference>
<proteinExistence type="predicted"/>
<evidence type="ECO:0000256" key="2">
    <source>
        <dbReference type="SAM" id="Phobius"/>
    </source>
</evidence>
<dbReference type="Gene3D" id="3.30.565.10">
    <property type="entry name" value="Histidine kinase-like ATPase, C-terminal domain"/>
    <property type="match status" value="1"/>
</dbReference>
<reference evidence="3 5" key="1">
    <citation type="submission" date="2014-09" db="EMBL/GenBank/DDBJ databases">
        <authorList>
            <person name="Bertelli C."/>
        </authorList>
    </citation>
    <scope>NUCLEOTIDE SEQUENCE [LARGE SCALE GENOMIC DNA]</scope>
    <source>
        <strain evidence="3 5">BIC1401111250</strain>
    </source>
</reference>